<protein>
    <submittedName>
        <fullName evidence="2">Uncharacterized protein</fullName>
    </submittedName>
</protein>
<feature type="region of interest" description="Disordered" evidence="1">
    <location>
        <begin position="57"/>
        <end position="90"/>
    </location>
</feature>
<comment type="caution">
    <text evidence="2">The sequence shown here is derived from an EMBL/GenBank/DDBJ whole genome shotgun (WGS) entry which is preliminary data.</text>
</comment>
<feature type="compositionally biased region" description="Polar residues" evidence="1">
    <location>
        <begin position="123"/>
        <end position="140"/>
    </location>
</feature>
<evidence type="ECO:0000313" key="3">
    <source>
        <dbReference type="Proteomes" id="UP001279734"/>
    </source>
</evidence>
<gene>
    <name evidence="2" type="ORF">Nepgr_007962</name>
</gene>
<organism evidence="2 3">
    <name type="scientific">Nepenthes gracilis</name>
    <name type="common">Slender pitcher plant</name>
    <dbReference type="NCBI Taxonomy" id="150966"/>
    <lineage>
        <taxon>Eukaryota</taxon>
        <taxon>Viridiplantae</taxon>
        <taxon>Streptophyta</taxon>
        <taxon>Embryophyta</taxon>
        <taxon>Tracheophyta</taxon>
        <taxon>Spermatophyta</taxon>
        <taxon>Magnoliopsida</taxon>
        <taxon>eudicotyledons</taxon>
        <taxon>Gunneridae</taxon>
        <taxon>Pentapetalae</taxon>
        <taxon>Caryophyllales</taxon>
        <taxon>Nepenthaceae</taxon>
        <taxon>Nepenthes</taxon>
    </lineage>
</organism>
<dbReference type="Proteomes" id="UP001279734">
    <property type="component" value="Unassembled WGS sequence"/>
</dbReference>
<accession>A0AAD3S8Q1</accession>
<dbReference type="AlphaFoldDB" id="A0AAD3S8Q1"/>
<feature type="region of interest" description="Disordered" evidence="1">
    <location>
        <begin position="123"/>
        <end position="149"/>
    </location>
</feature>
<evidence type="ECO:0000256" key="1">
    <source>
        <dbReference type="SAM" id="MobiDB-lite"/>
    </source>
</evidence>
<keyword evidence="3" id="KW-1185">Reference proteome</keyword>
<feature type="compositionally biased region" description="Polar residues" evidence="1">
    <location>
        <begin position="74"/>
        <end position="84"/>
    </location>
</feature>
<name>A0AAD3S8Q1_NEPGR</name>
<reference evidence="2" key="1">
    <citation type="submission" date="2023-05" db="EMBL/GenBank/DDBJ databases">
        <title>Nepenthes gracilis genome sequencing.</title>
        <authorList>
            <person name="Fukushima K."/>
        </authorList>
    </citation>
    <scope>NUCLEOTIDE SEQUENCE</scope>
    <source>
        <strain evidence="2">SING2019-196</strain>
    </source>
</reference>
<dbReference type="EMBL" id="BSYO01000006">
    <property type="protein sequence ID" value="GMH06122.1"/>
    <property type="molecule type" value="Genomic_DNA"/>
</dbReference>
<evidence type="ECO:0000313" key="2">
    <source>
        <dbReference type="EMBL" id="GMH06122.1"/>
    </source>
</evidence>
<sequence length="166" mass="18123">MLLLMVCPVVDWKNFSVAGVSTDWATKPWLVNLIPTNVFGPPLAFADWGVAAAGHACSTQQEQSETDSAEEVGTYNNHPSTTTDNSKDIIHKRQHGSAKIERLYNTSYLIVAIQQTNSAKNLQPTIHSTSSKISHQTPASNKKDQAHSSAAVIQHLQMLEPTTSEN</sequence>
<proteinExistence type="predicted"/>